<evidence type="ECO:0000313" key="1">
    <source>
        <dbReference type="EMBL" id="EMI23622.1"/>
    </source>
</evidence>
<protein>
    <submittedName>
        <fullName evidence="1">Uncharacterized protein</fullName>
    </submittedName>
</protein>
<name>M5S7J0_9BACT</name>
<comment type="caution">
    <text evidence="1">The sequence shown here is derived from an EMBL/GenBank/DDBJ whole genome shotgun (WGS) entry which is preliminary data.</text>
</comment>
<sequence>MMPLSTLASCSKIEECGRKSVSYESIKWTLNDHPSYKIRCRGKLVQGSTHRL</sequence>
<dbReference type="AlphaFoldDB" id="M5S7J0"/>
<dbReference type="STRING" id="1263868.RESH_05688"/>
<evidence type="ECO:0000313" key="2">
    <source>
        <dbReference type="Proteomes" id="UP000011996"/>
    </source>
</evidence>
<dbReference type="EMBL" id="ANOF01000186">
    <property type="protein sequence ID" value="EMI23622.1"/>
    <property type="molecule type" value="Genomic_DNA"/>
</dbReference>
<accession>M5S7J0</accession>
<gene>
    <name evidence="1" type="ORF">RESH_05688</name>
</gene>
<proteinExistence type="predicted"/>
<organism evidence="1 2">
    <name type="scientific">Rhodopirellula europaea SH398</name>
    <dbReference type="NCBI Taxonomy" id="1263868"/>
    <lineage>
        <taxon>Bacteria</taxon>
        <taxon>Pseudomonadati</taxon>
        <taxon>Planctomycetota</taxon>
        <taxon>Planctomycetia</taxon>
        <taxon>Pirellulales</taxon>
        <taxon>Pirellulaceae</taxon>
        <taxon>Rhodopirellula</taxon>
    </lineage>
</organism>
<reference evidence="1 2" key="1">
    <citation type="journal article" date="2013" name="Mar. Genomics">
        <title>Expression of sulfatases in Rhodopirellula baltica and the diversity of sulfatases in the genus Rhodopirellula.</title>
        <authorList>
            <person name="Wegner C.E."/>
            <person name="Richter-Heitmann T."/>
            <person name="Klindworth A."/>
            <person name="Klockow C."/>
            <person name="Richter M."/>
            <person name="Achstetter T."/>
            <person name="Glockner F.O."/>
            <person name="Harder J."/>
        </authorList>
    </citation>
    <scope>NUCLEOTIDE SEQUENCE [LARGE SCALE GENOMIC DNA]</scope>
    <source>
        <strain evidence="1 2">SH398</strain>
    </source>
</reference>
<dbReference type="Proteomes" id="UP000011996">
    <property type="component" value="Unassembled WGS sequence"/>
</dbReference>